<dbReference type="Pfam" id="PF12679">
    <property type="entry name" value="ABC2_membrane_2"/>
    <property type="match status" value="1"/>
</dbReference>
<feature type="transmembrane region" description="Helical" evidence="1">
    <location>
        <begin position="236"/>
        <end position="257"/>
    </location>
</feature>
<evidence type="ECO:0000256" key="1">
    <source>
        <dbReference type="SAM" id="Phobius"/>
    </source>
</evidence>
<keyword evidence="3" id="KW-1185">Reference proteome</keyword>
<protein>
    <submittedName>
        <fullName evidence="2">ABC transporter permease subunit</fullName>
    </submittedName>
</protein>
<feature type="transmembrane region" description="Helical" evidence="1">
    <location>
        <begin position="201"/>
        <end position="224"/>
    </location>
</feature>
<organism evidence="2 3">
    <name type="scientific">Terrilactibacillus tamarindi</name>
    <dbReference type="NCBI Taxonomy" id="2599694"/>
    <lineage>
        <taxon>Bacteria</taxon>
        <taxon>Bacillati</taxon>
        <taxon>Bacillota</taxon>
        <taxon>Bacilli</taxon>
        <taxon>Bacillales</taxon>
        <taxon>Bacillaceae</taxon>
        <taxon>Terrilactibacillus</taxon>
    </lineage>
</organism>
<comment type="caution">
    <text evidence="2">The sequence shown here is derived from an EMBL/GenBank/DDBJ whole genome shotgun (WGS) entry which is preliminary data.</text>
</comment>
<dbReference type="RefSeq" id="WP_155215747.1">
    <property type="nucleotide sequence ID" value="NZ_WNHB01000001.1"/>
</dbReference>
<dbReference type="PANTHER" id="PTHR37305:SF1">
    <property type="entry name" value="MEMBRANE PROTEIN"/>
    <property type="match status" value="1"/>
</dbReference>
<feature type="transmembrane region" description="Helical" evidence="1">
    <location>
        <begin position="20"/>
        <end position="39"/>
    </location>
</feature>
<accession>A0A6N8CL00</accession>
<proteinExistence type="predicted"/>
<evidence type="ECO:0000313" key="2">
    <source>
        <dbReference type="EMBL" id="MTT30504.1"/>
    </source>
</evidence>
<keyword evidence="1" id="KW-0472">Membrane</keyword>
<gene>
    <name evidence="2" type="ORF">GMB86_00560</name>
</gene>
<reference evidence="2 3" key="1">
    <citation type="submission" date="2019-11" db="EMBL/GenBank/DDBJ databases">
        <title>Terrilactibacillus tamarindus sp. nov. BCM23-1 isolated from bark of Tamarindus indica.</title>
        <authorList>
            <person name="Kingkaew E."/>
            <person name="Tanasupawat S."/>
        </authorList>
    </citation>
    <scope>NUCLEOTIDE SEQUENCE [LARGE SCALE GENOMIC DNA]</scope>
    <source>
        <strain evidence="2 3">BCM23-1</strain>
    </source>
</reference>
<feature type="transmembrane region" description="Helical" evidence="1">
    <location>
        <begin position="107"/>
        <end position="132"/>
    </location>
</feature>
<keyword evidence="1" id="KW-0812">Transmembrane</keyword>
<feature type="transmembrane region" description="Helical" evidence="1">
    <location>
        <begin position="153"/>
        <end position="181"/>
    </location>
</feature>
<keyword evidence="1" id="KW-1133">Transmembrane helix</keyword>
<dbReference type="GO" id="GO:0005886">
    <property type="term" value="C:plasma membrane"/>
    <property type="evidence" value="ECO:0007669"/>
    <property type="project" value="UniProtKB-SubCell"/>
</dbReference>
<evidence type="ECO:0000313" key="3">
    <source>
        <dbReference type="Proteomes" id="UP000440978"/>
    </source>
</evidence>
<sequence>MQVLRLIQNENMKLYKRKMLWIMLALIVASVILTLVITLKTSDSHPDNWKQTAQQEITENQKLMNQKGVPKAAKDQIAAQMKVDQYRLDHNIAPLFDDTALGFVDNVIGTSGLITLFIIIISASIVSQEYAWGTMKLVLMRPVQRWKVLLSKYLSVLFNALLLLVFLGILAFIVGAIVFGFKDTSFQYVYERNGIIHQTSVFTHFFLFGLSHYIGMIMIAAFAFMVSTLFKNNALAIALSIFIEFAGSIIGSVLAMFGKNYVKYLFFVNTDLMQYIEGSPSIKGMTIGFSIIILLVYFIIFMGVSFLTFEKRDVA</sequence>
<dbReference type="EMBL" id="WNHB01000001">
    <property type="protein sequence ID" value="MTT30504.1"/>
    <property type="molecule type" value="Genomic_DNA"/>
</dbReference>
<name>A0A6N8CL00_9BACI</name>
<dbReference type="OrthoDB" id="8613028at2"/>
<dbReference type="GO" id="GO:0140359">
    <property type="term" value="F:ABC-type transporter activity"/>
    <property type="evidence" value="ECO:0007669"/>
    <property type="project" value="InterPro"/>
</dbReference>
<dbReference type="Proteomes" id="UP000440978">
    <property type="component" value="Unassembled WGS sequence"/>
</dbReference>
<dbReference type="PANTHER" id="PTHR37305">
    <property type="entry name" value="INTEGRAL MEMBRANE PROTEIN-RELATED"/>
    <property type="match status" value="1"/>
</dbReference>
<feature type="transmembrane region" description="Helical" evidence="1">
    <location>
        <begin position="287"/>
        <end position="309"/>
    </location>
</feature>
<dbReference type="AlphaFoldDB" id="A0A6N8CL00"/>